<organism evidence="2 3">
    <name type="scientific">Paraconiothyrium brasiliense</name>
    <dbReference type="NCBI Taxonomy" id="300254"/>
    <lineage>
        <taxon>Eukaryota</taxon>
        <taxon>Fungi</taxon>
        <taxon>Dikarya</taxon>
        <taxon>Ascomycota</taxon>
        <taxon>Pezizomycotina</taxon>
        <taxon>Dothideomycetes</taxon>
        <taxon>Pleosporomycetidae</taxon>
        <taxon>Pleosporales</taxon>
        <taxon>Massarineae</taxon>
        <taxon>Didymosphaeriaceae</taxon>
        <taxon>Paraconiothyrium</taxon>
    </lineage>
</organism>
<proteinExistence type="predicted"/>
<dbReference type="InterPro" id="IPR036396">
    <property type="entry name" value="Cyt_P450_sf"/>
</dbReference>
<evidence type="ECO:0008006" key="4">
    <source>
        <dbReference type="Google" id="ProtNLM"/>
    </source>
</evidence>
<keyword evidence="3" id="KW-1185">Reference proteome</keyword>
<reference evidence="2 3" key="1">
    <citation type="submission" date="2024-02" db="EMBL/GenBank/DDBJ databases">
        <title>De novo assembly and annotation of 12 fungi associated with fruit tree decline syndrome in Ontario, Canada.</title>
        <authorList>
            <person name="Sulman M."/>
            <person name="Ellouze W."/>
            <person name="Ilyukhin E."/>
        </authorList>
    </citation>
    <scope>NUCLEOTIDE SEQUENCE [LARGE SCALE GENOMIC DNA]</scope>
    <source>
        <strain evidence="2 3">M42-189</strain>
    </source>
</reference>
<keyword evidence="1" id="KW-0732">Signal</keyword>
<accession>A0ABR3RP36</accession>
<evidence type="ECO:0000313" key="2">
    <source>
        <dbReference type="EMBL" id="KAL1606180.1"/>
    </source>
</evidence>
<gene>
    <name evidence="2" type="ORF">SLS60_003581</name>
</gene>
<feature type="chain" id="PRO_5045044943" description="Cytochrome P450" evidence="1">
    <location>
        <begin position="20"/>
        <end position="147"/>
    </location>
</feature>
<dbReference type="SUPFAM" id="SSF48264">
    <property type="entry name" value="Cytochrome P450"/>
    <property type="match status" value="1"/>
</dbReference>
<evidence type="ECO:0000256" key="1">
    <source>
        <dbReference type="SAM" id="SignalP"/>
    </source>
</evidence>
<feature type="signal peptide" evidence="1">
    <location>
        <begin position="1"/>
        <end position="19"/>
    </location>
</feature>
<name>A0ABR3RP36_9PLEO</name>
<sequence length="147" mass="16950">MVPLLLLLLAFVYFRYTSKYHKFRAYEKRDGIKATPLTFPYLPPLGNLPITYLLQPRDFVLNRTSFFQCAHPVRVKIFTYEVYVVRGPDNIKALFKNSWACTSIPFVKFALGYAFGLPRRALNLYDKDDSGGGHVPHPEVLYRTGIV</sequence>
<evidence type="ECO:0000313" key="3">
    <source>
        <dbReference type="Proteomes" id="UP001521785"/>
    </source>
</evidence>
<protein>
    <recommendedName>
        <fullName evidence="4">Cytochrome P450</fullName>
    </recommendedName>
</protein>
<comment type="caution">
    <text evidence="2">The sequence shown here is derived from an EMBL/GenBank/DDBJ whole genome shotgun (WGS) entry which is preliminary data.</text>
</comment>
<dbReference type="EMBL" id="JAKJXO020000004">
    <property type="protein sequence ID" value="KAL1606180.1"/>
    <property type="molecule type" value="Genomic_DNA"/>
</dbReference>
<dbReference type="Proteomes" id="UP001521785">
    <property type="component" value="Unassembled WGS sequence"/>
</dbReference>